<dbReference type="PANTHER" id="PTHR43285:SF4">
    <property type="entry name" value="TRANSFERASE"/>
    <property type="match status" value="1"/>
</dbReference>
<feature type="domain" description="Glycosyl transferase family 3" evidence="4">
    <location>
        <begin position="95"/>
        <end position="317"/>
    </location>
</feature>
<evidence type="ECO:0000259" key="4">
    <source>
        <dbReference type="Pfam" id="PF00591"/>
    </source>
</evidence>
<dbReference type="EMBL" id="VISQ01000001">
    <property type="protein sequence ID" value="TVZ67809.1"/>
    <property type="molecule type" value="Genomic_DNA"/>
</dbReference>
<keyword evidence="3" id="KW-0028">Amino-acid biosynthesis</keyword>
<keyword evidence="3" id="KW-0057">Aromatic amino acid biosynthesis</keyword>
<proteinExistence type="predicted"/>
<accession>A0A542D5B7</accession>
<evidence type="ECO:0000259" key="5">
    <source>
        <dbReference type="Pfam" id="PF02885"/>
    </source>
</evidence>
<dbReference type="Pfam" id="PF02885">
    <property type="entry name" value="Glycos_trans_3N"/>
    <property type="match status" value="1"/>
</dbReference>
<dbReference type="OrthoDB" id="9768896at2"/>
<dbReference type="GO" id="GO:0005829">
    <property type="term" value="C:cytosol"/>
    <property type="evidence" value="ECO:0007669"/>
    <property type="project" value="TreeGrafter"/>
</dbReference>
<dbReference type="SUPFAM" id="SSF47648">
    <property type="entry name" value="Nucleoside phosphorylase/phosphoribosyltransferase N-terminal domain"/>
    <property type="match status" value="1"/>
</dbReference>
<dbReference type="Gene3D" id="3.40.1030.10">
    <property type="entry name" value="Nucleoside phosphorylase/phosphoribosyltransferase catalytic domain"/>
    <property type="match status" value="1"/>
</dbReference>
<evidence type="ECO:0000313" key="6">
    <source>
        <dbReference type="EMBL" id="TVZ67809.1"/>
    </source>
</evidence>
<feature type="domain" description="Glycosyl transferase family 3 N-terminal" evidence="5">
    <location>
        <begin position="5"/>
        <end position="68"/>
    </location>
</feature>
<dbReference type="PANTHER" id="PTHR43285">
    <property type="entry name" value="ANTHRANILATE PHOSPHORIBOSYLTRANSFERASE"/>
    <property type="match status" value="1"/>
</dbReference>
<dbReference type="AlphaFoldDB" id="A0A542D5B7"/>
<dbReference type="SUPFAM" id="SSF52418">
    <property type="entry name" value="Nucleoside phosphorylase/phosphoribosyltransferase catalytic domain"/>
    <property type="match status" value="1"/>
</dbReference>
<name>A0A542D5B7_SERFO</name>
<comment type="caution">
    <text evidence="6">The sequence shown here is derived from an EMBL/GenBank/DDBJ whole genome shotgun (WGS) entry which is preliminary data.</text>
</comment>
<dbReference type="InterPro" id="IPR005940">
    <property type="entry name" value="Anthranilate_Pribosyl_Tfrase"/>
</dbReference>
<evidence type="ECO:0000256" key="2">
    <source>
        <dbReference type="ARBA" id="ARBA00022679"/>
    </source>
</evidence>
<organism evidence="6">
    <name type="scientific">Serratia fonticola</name>
    <dbReference type="NCBI Taxonomy" id="47917"/>
    <lineage>
        <taxon>Bacteria</taxon>
        <taxon>Pseudomonadati</taxon>
        <taxon>Pseudomonadota</taxon>
        <taxon>Gammaproteobacteria</taxon>
        <taxon>Enterobacterales</taxon>
        <taxon>Yersiniaceae</taxon>
        <taxon>Serratia</taxon>
    </lineage>
</organism>
<reference evidence="6" key="2">
    <citation type="submission" date="2019-08" db="EMBL/GenBank/DDBJ databases">
        <title>Investigation of anaerobic lignin degradation for improved lignocellulosic biofuels.</title>
        <authorList>
            <person name="Deangelis K.PhD."/>
        </authorList>
    </citation>
    <scope>NUCLEOTIDE SEQUENCE [LARGE SCALE GENOMIC DNA]</scope>
    <source>
        <strain evidence="6">128R</strain>
    </source>
</reference>
<dbReference type="Gene3D" id="1.20.970.10">
    <property type="entry name" value="Transferase, Pyrimidine Nucleoside Phosphorylase, Chain C"/>
    <property type="match status" value="1"/>
</dbReference>
<reference evidence="6" key="1">
    <citation type="submission" date="2019-06" db="EMBL/GenBank/DDBJ databases">
        <authorList>
            <person name="Deangelis K."/>
            <person name="Huntemann M."/>
            <person name="Clum A."/>
            <person name="Pillay M."/>
            <person name="Palaniappan K."/>
            <person name="Varghese N."/>
            <person name="Mikhailova N."/>
            <person name="Stamatis D."/>
            <person name="Reddy T."/>
            <person name="Daum C."/>
            <person name="Shapiro N."/>
            <person name="Ivanova N."/>
            <person name="Kyrpides N."/>
            <person name="Woyke T."/>
        </authorList>
    </citation>
    <scope>NUCLEOTIDE SEQUENCE [LARGE SCALE GENOMIC DNA]</scope>
    <source>
        <strain evidence="6">128R</strain>
    </source>
</reference>
<dbReference type="InterPro" id="IPR035902">
    <property type="entry name" value="Nuc_phospho_transferase"/>
</dbReference>
<keyword evidence="1 6" id="KW-0328">Glycosyltransferase</keyword>
<sequence length="321" mass="35272">MDYSKIIKEIGRGKNHARDLDQETAFQLYRAMLAGEVPPLELGGILIALRIKGEAQEEMLGFYQAMQQQVIRLQKPQGRPMPVVLPSYNGARKQANLTPLLALLLARVGLPVVVHGVLNDSTRVTSAEIFRELGLPWSEDPQHAQQRLDSGNPVFIPVSALSASLAVQLDLRWKMGVRNSAHTLAKLATPFGDEEVLRIASVSHPEYVGRVASFFCQIGARGLLMHGTEGEAYANPQRCPQIHYISRGEQRVLLPRPEQDEVADVPAAKDAVTTARWTARCLACEVAIPAPIARQVACCLLAAGEVESLEQGLERLERLPK</sequence>
<evidence type="ECO:0000256" key="3">
    <source>
        <dbReference type="ARBA" id="ARBA00022822"/>
    </source>
</evidence>
<keyword evidence="3" id="KW-0822">Tryptophan biosynthesis</keyword>
<dbReference type="Pfam" id="PF00591">
    <property type="entry name" value="Glycos_transf_3"/>
    <property type="match status" value="1"/>
</dbReference>
<dbReference type="InterPro" id="IPR000312">
    <property type="entry name" value="Glycosyl_Trfase_fam3"/>
</dbReference>
<keyword evidence="2 6" id="KW-0808">Transferase</keyword>
<protein>
    <submittedName>
        <fullName evidence="6">Anthranilate phosphoribosyltransferase</fullName>
    </submittedName>
</protein>
<dbReference type="InterPro" id="IPR036320">
    <property type="entry name" value="Glycosyl_Trfase_fam3_N_dom_sf"/>
</dbReference>
<dbReference type="NCBIfam" id="NF006005">
    <property type="entry name" value="PRK08136.1"/>
    <property type="match status" value="1"/>
</dbReference>
<evidence type="ECO:0000256" key="1">
    <source>
        <dbReference type="ARBA" id="ARBA00022676"/>
    </source>
</evidence>
<dbReference type="GO" id="GO:0000162">
    <property type="term" value="P:L-tryptophan biosynthetic process"/>
    <property type="evidence" value="ECO:0007669"/>
    <property type="project" value="UniProtKB-KW"/>
</dbReference>
<gene>
    <name evidence="6" type="ORF">FHU10_0208</name>
</gene>
<dbReference type="InterPro" id="IPR017459">
    <property type="entry name" value="Glycosyl_Trfase_fam3_N_dom"/>
</dbReference>
<dbReference type="GO" id="GO:0004048">
    <property type="term" value="F:anthranilate phosphoribosyltransferase activity"/>
    <property type="evidence" value="ECO:0007669"/>
    <property type="project" value="InterPro"/>
</dbReference>